<dbReference type="PANTHER" id="PTHR38096:SF1">
    <property type="entry name" value="ENTEROBACTIN SYNTHASE COMPONENT D"/>
    <property type="match status" value="1"/>
</dbReference>
<dbReference type="InterPro" id="IPR008278">
    <property type="entry name" value="4-PPantetheinyl_Trfase_dom"/>
</dbReference>
<keyword evidence="7" id="KW-1185">Reference proteome</keyword>
<dbReference type="InterPro" id="IPR041354">
    <property type="entry name" value="4PPT_N"/>
</dbReference>
<evidence type="ECO:0000259" key="4">
    <source>
        <dbReference type="Pfam" id="PF01648"/>
    </source>
</evidence>
<dbReference type="OrthoDB" id="8210607at2"/>
<keyword evidence="1 6" id="KW-0808">Transferase</keyword>
<dbReference type="GO" id="GO:0009239">
    <property type="term" value="P:enterobactin biosynthetic process"/>
    <property type="evidence" value="ECO:0007669"/>
    <property type="project" value="InterPro"/>
</dbReference>
<comment type="cofactor">
    <cofactor evidence="3">
        <name>Mg(2+)</name>
        <dbReference type="ChEBI" id="CHEBI:18420"/>
    </cofactor>
</comment>
<feature type="binding site" evidence="3">
    <location>
        <position position="109"/>
    </location>
    <ligand>
        <name>Mg(2+)</name>
        <dbReference type="ChEBI" id="CHEBI:18420"/>
    </ligand>
</feature>
<evidence type="ECO:0000313" key="7">
    <source>
        <dbReference type="Proteomes" id="UP000265325"/>
    </source>
</evidence>
<feature type="binding site" evidence="2">
    <location>
        <begin position="85"/>
        <end position="86"/>
    </location>
    <ligand>
        <name>CoA</name>
        <dbReference type="ChEBI" id="CHEBI:57287"/>
    </ligand>
</feature>
<feature type="binding site" evidence="2">
    <location>
        <position position="107"/>
    </location>
    <ligand>
        <name>CoA</name>
        <dbReference type="ChEBI" id="CHEBI:57287"/>
    </ligand>
</feature>
<dbReference type="PRINTS" id="PR01399">
    <property type="entry name" value="ENTSNTHTASED"/>
</dbReference>
<evidence type="ECO:0000313" key="6">
    <source>
        <dbReference type="EMBL" id="KKZ70568.1"/>
    </source>
</evidence>
<dbReference type="Pfam" id="PF01648">
    <property type="entry name" value="ACPS"/>
    <property type="match status" value="1"/>
</dbReference>
<dbReference type="GO" id="GO:0008897">
    <property type="term" value="F:holo-[acyl-carrier-protein] synthase activity"/>
    <property type="evidence" value="ECO:0007669"/>
    <property type="project" value="InterPro"/>
</dbReference>
<evidence type="ECO:0000256" key="2">
    <source>
        <dbReference type="PIRSR" id="PIRSR603542-1"/>
    </source>
</evidence>
<feature type="binding site" evidence="2">
    <location>
        <position position="153"/>
    </location>
    <ligand>
        <name>CoA</name>
        <dbReference type="ChEBI" id="CHEBI:57287"/>
    </ligand>
</feature>
<name>A0A2P2GGD1_STREW</name>
<accession>A0A2P2GGD1</accession>
<organism evidence="6 7">
    <name type="scientific">Streptomyces showdoensis</name>
    <dbReference type="NCBI Taxonomy" id="68268"/>
    <lineage>
        <taxon>Bacteria</taxon>
        <taxon>Bacillati</taxon>
        <taxon>Actinomycetota</taxon>
        <taxon>Actinomycetes</taxon>
        <taxon>Kitasatosporales</taxon>
        <taxon>Streptomycetaceae</taxon>
        <taxon>Streptomyces</taxon>
    </lineage>
</organism>
<feature type="binding site" evidence="2">
    <location>
        <position position="48"/>
    </location>
    <ligand>
        <name>CoA</name>
        <dbReference type="ChEBI" id="CHEBI:57287"/>
    </ligand>
</feature>
<keyword evidence="3" id="KW-0479">Metal-binding</keyword>
<proteinExistence type="predicted"/>
<dbReference type="GO" id="GO:0005886">
    <property type="term" value="C:plasma membrane"/>
    <property type="evidence" value="ECO:0007669"/>
    <property type="project" value="TreeGrafter"/>
</dbReference>
<gene>
    <name evidence="6" type="ORF">VO63_28220</name>
</gene>
<dbReference type="GO" id="GO:0000287">
    <property type="term" value="F:magnesium ion binding"/>
    <property type="evidence" value="ECO:0007669"/>
    <property type="project" value="InterPro"/>
</dbReference>
<dbReference type="Proteomes" id="UP000265325">
    <property type="component" value="Unassembled WGS sequence"/>
</dbReference>
<feature type="binding site" evidence="2">
    <location>
        <position position="157"/>
    </location>
    <ligand>
        <name>CoA</name>
        <dbReference type="ChEBI" id="CHEBI:57287"/>
    </ligand>
</feature>
<dbReference type="Pfam" id="PF17837">
    <property type="entry name" value="4PPT_N"/>
    <property type="match status" value="1"/>
</dbReference>
<feature type="binding site" evidence="2">
    <location>
        <position position="40"/>
    </location>
    <ligand>
        <name>CoA</name>
        <dbReference type="ChEBI" id="CHEBI:57287"/>
    </ligand>
</feature>
<reference evidence="6 7" key="1">
    <citation type="submission" date="2015-05" db="EMBL/GenBank/DDBJ databases">
        <title>Draft Genome assembly of Streptomyces showdoensis.</title>
        <authorList>
            <person name="Thapa K.K."/>
            <person name="Metsa-Ketela M."/>
        </authorList>
    </citation>
    <scope>NUCLEOTIDE SEQUENCE [LARGE SCALE GENOMIC DNA]</scope>
    <source>
        <strain evidence="6 7">ATCC 15227</strain>
    </source>
</reference>
<sequence>MIEELLPRPVATAEAFGDPAGAPVPFPGEEHLLARAVPARRREFTTARTCARRALGGLGLPPVAIPYAEPSRAPRWPDGIVGSITHCAGYRAAAVARDTDLVALGFDAEPHAALDNTGVLHLVTGAEERAHLAELAALRPEIHWDRALFSAKESVFKAWSPLTGRWLDFSEATVVFRPDDSTFTARLLVEGPVVDGVRLTGFEGGFLVRDGLVLTATTVRRPDNGPDPHHRSRGQL</sequence>
<dbReference type="EMBL" id="LAQS01000055">
    <property type="protein sequence ID" value="KKZ70568.1"/>
    <property type="molecule type" value="Genomic_DNA"/>
</dbReference>
<evidence type="ECO:0000256" key="1">
    <source>
        <dbReference type="ARBA" id="ARBA00022679"/>
    </source>
</evidence>
<evidence type="ECO:0000259" key="5">
    <source>
        <dbReference type="Pfam" id="PF17837"/>
    </source>
</evidence>
<comment type="caution">
    <text evidence="6">The sequence shown here is derived from an EMBL/GenBank/DDBJ whole genome shotgun (WGS) entry which is preliminary data.</text>
</comment>
<keyword evidence="3" id="KW-0460">Magnesium</keyword>
<feature type="binding site" evidence="3">
    <location>
        <position position="107"/>
    </location>
    <ligand>
        <name>Mg(2+)</name>
        <dbReference type="ChEBI" id="CHEBI:18420"/>
    </ligand>
</feature>
<dbReference type="GO" id="GO:0009366">
    <property type="term" value="C:enterobactin synthetase complex"/>
    <property type="evidence" value="ECO:0007669"/>
    <property type="project" value="InterPro"/>
</dbReference>
<dbReference type="InterPro" id="IPR003542">
    <property type="entry name" value="Enbac_synth_compD-like"/>
</dbReference>
<dbReference type="SUPFAM" id="SSF56214">
    <property type="entry name" value="4'-phosphopantetheinyl transferase"/>
    <property type="match status" value="1"/>
</dbReference>
<feature type="binding site" evidence="3">
    <location>
        <position position="108"/>
    </location>
    <ligand>
        <name>Mg(2+)</name>
        <dbReference type="ChEBI" id="CHEBI:18420"/>
    </ligand>
</feature>
<feature type="binding site" evidence="2">
    <location>
        <position position="167"/>
    </location>
    <ligand>
        <name>CoA</name>
        <dbReference type="ChEBI" id="CHEBI:57287"/>
    </ligand>
</feature>
<evidence type="ECO:0000256" key="3">
    <source>
        <dbReference type="PIRSR" id="PIRSR603542-2"/>
    </source>
</evidence>
<dbReference type="AlphaFoldDB" id="A0A2P2GGD1"/>
<protein>
    <submittedName>
        <fullName evidence="6">4'-phosphopantetheinyl transferase</fullName>
    </submittedName>
</protein>
<feature type="domain" description="4'-phosphopantetheinyl transferase" evidence="4">
    <location>
        <begin position="104"/>
        <end position="182"/>
    </location>
</feature>
<dbReference type="RefSeq" id="WP_046910859.1">
    <property type="nucleotide sequence ID" value="NZ_BAAAXG010000026.1"/>
</dbReference>
<dbReference type="InterPro" id="IPR037143">
    <property type="entry name" value="4-PPantetheinyl_Trfase_dom_sf"/>
</dbReference>
<dbReference type="PANTHER" id="PTHR38096">
    <property type="entry name" value="ENTEROBACTIN SYNTHASE COMPONENT D"/>
    <property type="match status" value="1"/>
</dbReference>
<feature type="domain" description="4'-phosphopantetheinyl transferase N-terminal" evidence="5">
    <location>
        <begin position="29"/>
        <end position="96"/>
    </location>
</feature>